<feature type="compositionally biased region" description="Basic and acidic residues" evidence="1">
    <location>
        <begin position="331"/>
        <end position="346"/>
    </location>
</feature>
<evidence type="ECO:0000313" key="4">
    <source>
        <dbReference type="Proteomes" id="UP001348641"/>
    </source>
</evidence>
<organism evidence="3 4">
    <name type="scientific">Nocardiopsis tropica</name>
    <dbReference type="NCBI Taxonomy" id="109330"/>
    <lineage>
        <taxon>Bacteria</taxon>
        <taxon>Bacillati</taxon>
        <taxon>Actinomycetota</taxon>
        <taxon>Actinomycetes</taxon>
        <taxon>Streptosporangiales</taxon>
        <taxon>Nocardiopsidaceae</taxon>
        <taxon>Nocardiopsis</taxon>
    </lineage>
</organism>
<keyword evidence="2" id="KW-0472">Membrane</keyword>
<gene>
    <name evidence="3" type="ORF">Q8A49_06995</name>
</gene>
<evidence type="ECO:0000256" key="1">
    <source>
        <dbReference type="SAM" id="MobiDB-lite"/>
    </source>
</evidence>
<dbReference type="Proteomes" id="UP001348641">
    <property type="component" value="Unassembled WGS sequence"/>
</dbReference>
<dbReference type="RefSeq" id="WP_330157468.1">
    <property type="nucleotide sequence ID" value="NZ_BAAAJA010000001.1"/>
</dbReference>
<proteinExistence type="predicted"/>
<sequence>MSATGTRTDSQVGPPGSPGPPLPRGAVMVALGAFLLTLAALLPLYVHERIALLPAQTRFDVRMVDEDAGYLDTSTWRWVEAAELTRVTRVDGSAHGGDWSAWEVSVDTSVPDRMIDHWSRRVIVDRETGRAVNCCGEHVDGDRAVRQAGLVYAWPPGAEEGDHPFYDAEVRSAPMLEFQEWDEVAGVPVRRYSQWVEASQVPESARPVPAGLFRSGARGTVTATRWLEVSRTFWVEPVSGIVVDAHETRSETLRPQDGGGEVPLLHAELVMADEQVSGYAEQARVRSVLLRALESWAPWTLGPLGGLAVLVGLVRAWRGHRADGIPADGVRSGDADAGPADREAPARRRGRRRAREPLDPQW</sequence>
<comment type="caution">
    <text evidence="3">The sequence shown here is derived from an EMBL/GenBank/DDBJ whole genome shotgun (WGS) entry which is preliminary data.</text>
</comment>
<dbReference type="InterPro" id="IPR021424">
    <property type="entry name" value="PorA"/>
</dbReference>
<feature type="region of interest" description="Disordered" evidence="1">
    <location>
        <begin position="1"/>
        <end position="21"/>
    </location>
</feature>
<name>A0ABU7KLS6_9ACTN</name>
<dbReference type="EMBL" id="JAUUCC010000012">
    <property type="protein sequence ID" value="MEE2050238.1"/>
    <property type="molecule type" value="Genomic_DNA"/>
</dbReference>
<dbReference type="Pfam" id="PF11271">
    <property type="entry name" value="PorA"/>
    <property type="match status" value="1"/>
</dbReference>
<keyword evidence="2" id="KW-1133">Transmembrane helix</keyword>
<protein>
    <submittedName>
        <fullName evidence="3">DUF3068 domain-containing protein</fullName>
    </submittedName>
</protein>
<evidence type="ECO:0000256" key="2">
    <source>
        <dbReference type="SAM" id="Phobius"/>
    </source>
</evidence>
<accession>A0ABU7KLS6</accession>
<feature type="compositionally biased region" description="Polar residues" evidence="1">
    <location>
        <begin position="1"/>
        <end position="11"/>
    </location>
</feature>
<keyword evidence="2" id="KW-0812">Transmembrane</keyword>
<feature type="transmembrane region" description="Helical" evidence="2">
    <location>
        <begin position="25"/>
        <end position="46"/>
    </location>
</feature>
<evidence type="ECO:0000313" key="3">
    <source>
        <dbReference type="EMBL" id="MEE2050238.1"/>
    </source>
</evidence>
<feature type="region of interest" description="Disordered" evidence="1">
    <location>
        <begin position="325"/>
        <end position="362"/>
    </location>
</feature>
<reference evidence="3 4" key="1">
    <citation type="submission" date="2023-07" db="EMBL/GenBank/DDBJ databases">
        <authorList>
            <person name="Girao M."/>
            <person name="Carvalho M.F."/>
        </authorList>
    </citation>
    <scope>NUCLEOTIDE SEQUENCE [LARGE SCALE GENOMIC DNA]</scope>
    <source>
        <strain evidence="3 4">66/93</strain>
    </source>
</reference>